<dbReference type="Proteomes" id="UP001500393">
    <property type="component" value="Unassembled WGS sequence"/>
</dbReference>
<reference evidence="3" key="1">
    <citation type="journal article" date="2019" name="Int. J. Syst. Evol. Microbiol.">
        <title>The Global Catalogue of Microorganisms (GCM) 10K type strain sequencing project: providing services to taxonomists for standard genome sequencing and annotation.</title>
        <authorList>
            <consortium name="The Broad Institute Genomics Platform"/>
            <consortium name="The Broad Institute Genome Sequencing Center for Infectious Disease"/>
            <person name="Wu L."/>
            <person name="Ma J."/>
        </authorList>
    </citation>
    <scope>NUCLEOTIDE SEQUENCE [LARGE SCALE GENOMIC DNA]</scope>
    <source>
        <strain evidence="3">JCM 14969</strain>
    </source>
</reference>
<sequence>MTQWPDEKKCWRKSTVERQVDPHDRRAKTLVVTPQGRAMLERMNDIRGTGAPPLQALTATERDTLEQLLTEAWGAAKAYEAEQCAMIKAGKARRCEQRPALFKPG</sequence>
<name>A0ABP4N7A1_9ACTN</name>
<protein>
    <recommendedName>
        <fullName evidence="4">HTH marR-type domain-containing protein</fullName>
    </recommendedName>
</protein>
<dbReference type="EMBL" id="BAAAOS010000007">
    <property type="protein sequence ID" value="GAA1556835.1"/>
    <property type="molecule type" value="Genomic_DNA"/>
</dbReference>
<gene>
    <name evidence="2" type="ORF">GCM10009789_07740</name>
</gene>
<organism evidence="2 3">
    <name type="scientific">Kribbella sancticallisti</name>
    <dbReference type="NCBI Taxonomy" id="460087"/>
    <lineage>
        <taxon>Bacteria</taxon>
        <taxon>Bacillati</taxon>
        <taxon>Actinomycetota</taxon>
        <taxon>Actinomycetes</taxon>
        <taxon>Propionibacteriales</taxon>
        <taxon>Kribbellaceae</taxon>
        <taxon>Kribbella</taxon>
    </lineage>
</organism>
<evidence type="ECO:0000313" key="2">
    <source>
        <dbReference type="EMBL" id="GAA1556835.1"/>
    </source>
</evidence>
<dbReference type="InterPro" id="IPR036390">
    <property type="entry name" value="WH_DNA-bd_sf"/>
</dbReference>
<feature type="region of interest" description="Disordered" evidence="1">
    <location>
        <begin position="1"/>
        <end position="21"/>
    </location>
</feature>
<dbReference type="SUPFAM" id="SSF46785">
    <property type="entry name" value="Winged helix' DNA-binding domain"/>
    <property type="match status" value="1"/>
</dbReference>
<dbReference type="Gene3D" id="1.10.10.10">
    <property type="entry name" value="Winged helix-like DNA-binding domain superfamily/Winged helix DNA-binding domain"/>
    <property type="match status" value="1"/>
</dbReference>
<accession>A0ABP4N7A1</accession>
<evidence type="ECO:0008006" key="4">
    <source>
        <dbReference type="Google" id="ProtNLM"/>
    </source>
</evidence>
<proteinExistence type="predicted"/>
<evidence type="ECO:0000256" key="1">
    <source>
        <dbReference type="SAM" id="MobiDB-lite"/>
    </source>
</evidence>
<evidence type="ECO:0000313" key="3">
    <source>
        <dbReference type="Proteomes" id="UP001500393"/>
    </source>
</evidence>
<keyword evidence="3" id="KW-1185">Reference proteome</keyword>
<dbReference type="InterPro" id="IPR036388">
    <property type="entry name" value="WH-like_DNA-bd_sf"/>
</dbReference>
<comment type="caution">
    <text evidence="2">The sequence shown here is derived from an EMBL/GenBank/DDBJ whole genome shotgun (WGS) entry which is preliminary data.</text>
</comment>